<reference evidence="1" key="1">
    <citation type="submission" date="2020-03" db="EMBL/GenBank/DDBJ databases">
        <title>The deep terrestrial virosphere.</title>
        <authorList>
            <person name="Holmfeldt K."/>
            <person name="Nilsson E."/>
            <person name="Simone D."/>
            <person name="Lopez-Fernandez M."/>
            <person name="Wu X."/>
            <person name="de Brujin I."/>
            <person name="Lundin D."/>
            <person name="Andersson A."/>
            <person name="Bertilsson S."/>
            <person name="Dopson M."/>
        </authorList>
    </citation>
    <scope>NUCLEOTIDE SEQUENCE</scope>
    <source>
        <strain evidence="2">MM415A02847</strain>
        <strain evidence="1">TM448A02241</strain>
        <strain evidence="3">TM448B00541</strain>
    </source>
</reference>
<name>A0A6H1ZW04_9ZZZZ</name>
<proteinExistence type="predicted"/>
<evidence type="ECO:0000313" key="3">
    <source>
        <dbReference type="EMBL" id="QJH95871.1"/>
    </source>
</evidence>
<sequence>MKINIDSTIYSKRLAQELRNLVKKKFKTKVDIKVPQYVDKRAN</sequence>
<gene>
    <name evidence="2" type="ORF">MM415A02847_0011</name>
    <name evidence="1" type="ORF">TM448A02241_0002</name>
    <name evidence="3" type="ORF">TM448B00541_0025</name>
</gene>
<dbReference type="AlphaFoldDB" id="A0A6H1ZW04"/>
<protein>
    <submittedName>
        <fullName evidence="1">Uncharacterized protein</fullName>
    </submittedName>
</protein>
<dbReference type="EMBL" id="MT141933">
    <property type="protein sequence ID" value="QJA72215.1"/>
    <property type="molecule type" value="Genomic_DNA"/>
</dbReference>
<evidence type="ECO:0000313" key="1">
    <source>
        <dbReference type="EMBL" id="QJA51659.1"/>
    </source>
</evidence>
<accession>A0A6H1ZW04</accession>
<evidence type="ECO:0000313" key="2">
    <source>
        <dbReference type="EMBL" id="QJA72215.1"/>
    </source>
</evidence>
<dbReference type="EMBL" id="MT144631">
    <property type="protein sequence ID" value="QJH95871.1"/>
    <property type="molecule type" value="Genomic_DNA"/>
</dbReference>
<organism evidence="1">
    <name type="scientific">viral metagenome</name>
    <dbReference type="NCBI Taxonomy" id="1070528"/>
    <lineage>
        <taxon>unclassified sequences</taxon>
        <taxon>metagenomes</taxon>
        <taxon>organismal metagenomes</taxon>
    </lineage>
</organism>
<dbReference type="EMBL" id="MT144281">
    <property type="protein sequence ID" value="QJA51659.1"/>
    <property type="molecule type" value="Genomic_DNA"/>
</dbReference>